<keyword evidence="5" id="KW-1185">Reference proteome</keyword>
<evidence type="ECO:0008006" key="6">
    <source>
        <dbReference type="Google" id="ProtNLM"/>
    </source>
</evidence>
<name>A0A917NIP6_9PROT</name>
<dbReference type="EMBL" id="BMKW01000001">
    <property type="protein sequence ID" value="GGJ00725.1"/>
    <property type="molecule type" value="Genomic_DNA"/>
</dbReference>
<feature type="region of interest" description="Disordered" evidence="1">
    <location>
        <begin position="22"/>
        <end position="41"/>
    </location>
</feature>
<evidence type="ECO:0000256" key="3">
    <source>
        <dbReference type="SAM" id="SignalP"/>
    </source>
</evidence>
<dbReference type="AlphaFoldDB" id="A0A917NIP6"/>
<reference evidence="4" key="1">
    <citation type="journal article" date="2014" name="Int. J. Syst. Evol. Microbiol.">
        <title>Complete genome sequence of Corynebacterium casei LMG S-19264T (=DSM 44701T), isolated from a smear-ripened cheese.</title>
        <authorList>
            <consortium name="US DOE Joint Genome Institute (JGI-PGF)"/>
            <person name="Walter F."/>
            <person name="Albersmeier A."/>
            <person name="Kalinowski J."/>
            <person name="Ruckert C."/>
        </authorList>
    </citation>
    <scope>NUCLEOTIDE SEQUENCE</scope>
    <source>
        <strain evidence="4">CGMCC 1.3617</strain>
    </source>
</reference>
<gene>
    <name evidence="4" type="ORF">GCM10011320_04420</name>
</gene>
<dbReference type="Proteomes" id="UP000661507">
    <property type="component" value="Unassembled WGS sequence"/>
</dbReference>
<evidence type="ECO:0000313" key="4">
    <source>
        <dbReference type="EMBL" id="GGJ00725.1"/>
    </source>
</evidence>
<evidence type="ECO:0000313" key="5">
    <source>
        <dbReference type="Proteomes" id="UP000661507"/>
    </source>
</evidence>
<accession>A0A917NIP6</accession>
<evidence type="ECO:0000256" key="1">
    <source>
        <dbReference type="SAM" id="MobiDB-lite"/>
    </source>
</evidence>
<sequence length="491" mass="53027">MRGLLAILSMVALLGAAATAQTPAQAPLTATTPPATQDRPPIRAGSFIFCGTNEGTVLLDNGQQHAATPYMDEEQVARYLRTNAPRLVVKASRQTAKAIATVEFRLSRPETISEADWTRAWLEAVLYPSNIARTEITAGSLIAGRVQPPTPTAADTNVTVEFPDISGGWLPSSWEVALLVCVDRGVGANPNLDNNHLVREYGRVPLYVSSLKLSAAIGIGGFLALYVVLAFTAALLHRRQFEVARRAMEASSGRSVAAWTFALRPTVIAQDAFGFCSLARFQVLMFTLVLAGVYAYVMARTGSLPNVSNTVLALLGITLSGSTLARVIEGPVVDTPNRLWLLGTGIIDPSPRVPRWQDMLAGDGEIDVTRVQALAFSLFAAVALVVQGTGDLEHFEIPEQLNYLIGLSQAVYVAGRALPRESAKRLNEEVRATREAETAVLLKPDDQNAQLAFETARNALATSLFDFFGERFQAPRLMALRAGERPEPVLY</sequence>
<evidence type="ECO:0000256" key="2">
    <source>
        <dbReference type="SAM" id="Phobius"/>
    </source>
</evidence>
<feature type="compositionally biased region" description="Low complexity" evidence="1">
    <location>
        <begin position="22"/>
        <end position="37"/>
    </location>
</feature>
<feature type="signal peptide" evidence="3">
    <location>
        <begin position="1"/>
        <end position="20"/>
    </location>
</feature>
<keyword evidence="2" id="KW-0812">Transmembrane</keyword>
<organism evidence="4 5">
    <name type="scientific">Neoroseomonas lacus</name>
    <dbReference type="NCBI Taxonomy" id="287609"/>
    <lineage>
        <taxon>Bacteria</taxon>
        <taxon>Pseudomonadati</taxon>
        <taxon>Pseudomonadota</taxon>
        <taxon>Alphaproteobacteria</taxon>
        <taxon>Acetobacterales</taxon>
        <taxon>Acetobacteraceae</taxon>
        <taxon>Neoroseomonas</taxon>
    </lineage>
</organism>
<keyword evidence="3" id="KW-0732">Signal</keyword>
<dbReference type="RefSeq" id="WP_188965266.1">
    <property type="nucleotide sequence ID" value="NZ_BMKW01000001.1"/>
</dbReference>
<feature type="transmembrane region" description="Helical" evidence="2">
    <location>
        <begin position="281"/>
        <end position="299"/>
    </location>
</feature>
<comment type="caution">
    <text evidence="4">The sequence shown here is derived from an EMBL/GenBank/DDBJ whole genome shotgun (WGS) entry which is preliminary data.</text>
</comment>
<feature type="transmembrane region" description="Helical" evidence="2">
    <location>
        <begin position="213"/>
        <end position="236"/>
    </location>
</feature>
<keyword evidence="2" id="KW-1133">Transmembrane helix</keyword>
<feature type="chain" id="PRO_5037456984" description="7TM-DISM receptor extracellular domain-containing protein" evidence="3">
    <location>
        <begin position="21"/>
        <end position="491"/>
    </location>
</feature>
<reference evidence="4" key="2">
    <citation type="submission" date="2020-09" db="EMBL/GenBank/DDBJ databases">
        <authorList>
            <person name="Sun Q."/>
            <person name="Zhou Y."/>
        </authorList>
    </citation>
    <scope>NUCLEOTIDE SEQUENCE</scope>
    <source>
        <strain evidence="4">CGMCC 1.3617</strain>
    </source>
</reference>
<proteinExistence type="predicted"/>
<protein>
    <recommendedName>
        <fullName evidence="6">7TM-DISM receptor extracellular domain-containing protein</fullName>
    </recommendedName>
</protein>
<keyword evidence="2" id="KW-0472">Membrane</keyword>